<dbReference type="Proteomes" id="UP000224317">
    <property type="component" value="Unassembled WGS sequence"/>
</dbReference>
<dbReference type="AlphaFoldDB" id="A0A2G3EB84"/>
<feature type="transmembrane region" description="Helical" evidence="1">
    <location>
        <begin position="146"/>
        <end position="167"/>
    </location>
</feature>
<feature type="transmembrane region" description="Helical" evidence="1">
    <location>
        <begin position="114"/>
        <end position="139"/>
    </location>
</feature>
<keyword evidence="1" id="KW-1133">Transmembrane helix</keyword>
<reference evidence="2" key="1">
    <citation type="submission" date="2017-10" db="EMBL/GenBank/DDBJ databases">
        <title>Resolving the taxonomy of Roseburia spp., Eubacterium rectale and Agathobacter spp. through phylogenomic analysis.</title>
        <authorList>
            <person name="Sheridan P.O."/>
            <person name="Walker A.W."/>
            <person name="Duncan S.H."/>
            <person name="Scott K.P."/>
            <person name="Toole P.W.O."/>
            <person name="Luis P."/>
            <person name="Flint H.J."/>
        </authorList>
    </citation>
    <scope>NUCLEOTIDE SEQUENCE [LARGE SCALE GENOMIC DNA]</scope>
    <source>
        <strain evidence="2">JK10</strain>
    </source>
</reference>
<keyword evidence="1" id="KW-0472">Membrane</keyword>
<organism evidence="2 3">
    <name type="scientific">Pseudobutyrivibrio ruminis</name>
    <dbReference type="NCBI Taxonomy" id="46206"/>
    <lineage>
        <taxon>Bacteria</taxon>
        <taxon>Bacillati</taxon>
        <taxon>Bacillota</taxon>
        <taxon>Clostridia</taxon>
        <taxon>Lachnospirales</taxon>
        <taxon>Lachnospiraceae</taxon>
        <taxon>Pseudobutyrivibrio</taxon>
    </lineage>
</organism>
<dbReference type="EMBL" id="PDYH01000018">
    <property type="protein sequence ID" value="PHU40552.1"/>
    <property type="molecule type" value="Genomic_DNA"/>
</dbReference>
<feature type="transmembrane region" description="Helical" evidence="1">
    <location>
        <begin position="179"/>
        <end position="203"/>
    </location>
</feature>
<evidence type="ECO:0000313" key="2">
    <source>
        <dbReference type="EMBL" id="PHU40552.1"/>
    </source>
</evidence>
<sequence>MKVMFDKKFFTFKIVNIVIAVLGVFMTIYIHRFFFRQIGDVYQGRVEHINIFQYIFFYLNEFILLLFLFLDFTRKRRISLIVTILMLMTVVYSFIALGLPILYECWDFNSEPMIRALVGVLIRFLELPFLYAFILLYLLKKNKTNLFWIYNIYLLPVIFFICSFDWFSYDPWKEKVTTYFSNFPCSILTWLLLSISLHVRFVYQKMVNGSIQQGS</sequence>
<evidence type="ECO:0000256" key="1">
    <source>
        <dbReference type="SAM" id="Phobius"/>
    </source>
</evidence>
<feature type="transmembrane region" description="Helical" evidence="1">
    <location>
        <begin position="51"/>
        <end position="70"/>
    </location>
</feature>
<protein>
    <submittedName>
        <fullName evidence="2">Uncharacterized protein</fullName>
    </submittedName>
</protein>
<accession>A0A2G3EB84</accession>
<feature type="transmembrane region" description="Helical" evidence="1">
    <location>
        <begin position="12"/>
        <end position="31"/>
    </location>
</feature>
<keyword evidence="1" id="KW-0812">Transmembrane</keyword>
<feature type="transmembrane region" description="Helical" evidence="1">
    <location>
        <begin position="82"/>
        <end position="102"/>
    </location>
</feature>
<gene>
    <name evidence="2" type="ORF">CSX00_05805</name>
</gene>
<name>A0A2G3EB84_9FIRM</name>
<keyword evidence="3" id="KW-1185">Reference proteome</keyword>
<evidence type="ECO:0000313" key="3">
    <source>
        <dbReference type="Proteomes" id="UP000224317"/>
    </source>
</evidence>
<proteinExistence type="predicted"/>
<comment type="caution">
    <text evidence="2">The sequence shown here is derived from an EMBL/GenBank/DDBJ whole genome shotgun (WGS) entry which is preliminary data.</text>
</comment>